<feature type="domain" description="Tyr recombinase" evidence="12">
    <location>
        <begin position="128"/>
        <end position="314"/>
    </location>
</feature>
<dbReference type="InterPro" id="IPR011932">
    <property type="entry name" value="Recomb_XerD"/>
</dbReference>
<accession>A0ABV7ZS32</accession>
<keyword evidence="9 11" id="KW-0233">DNA recombination</keyword>
<feature type="domain" description="Core-binding (CB)" evidence="13">
    <location>
        <begin position="14"/>
        <end position="107"/>
    </location>
</feature>
<feature type="active site" description="O-(3'-phospho-DNA)-tyrosine intermediate" evidence="11">
    <location>
        <position position="301"/>
    </location>
</feature>
<dbReference type="InterPro" id="IPR023009">
    <property type="entry name" value="Tyrosine_recombinase_XerC/XerD"/>
</dbReference>
<protein>
    <recommendedName>
        <fullName evidence="3 11">Tyrosine recombinase XerD</fullName>
    </recommendedName>
</protein>
<keyword evidence="5 11" id="KW-0132">Cell division</keyword>
<comment type="similarity">
    <text evidence="2 11">Belongs to the 'phage' integrase family. XerD subfamily.</text>
</comment>
<dbReference type="InterPro" id="IPR002104">
    <property type="entry name" value="Integrase_catalytic"/>
</dbReference>
<organism evidence="14 15">
    <name type="scientific">Corynebacterium hansenii</name>
    <dbReference type="NCBI Taxonomy" id="394964"/>
    <lineage>
        <taxon>Bacteria</taxon>
        <taxon>Bacillati</taxon>
        <taxon>Actinomycetota</taxon>
        <taxon>Actinomycetes</taxon>
        <taxon>Mycobacteriales</taxon>
        <taxon>Corynebacteriaceae</taxon>
        <taxon>Corynebacterium</taxon>
    </lineage>
</organism>
<dbReference type="InterPro" id="IPR004107">
    <property type="entry name" value="Integrase_SAM-like_N"/>
</dbReference>
<keyword evidence="4 11" id="KW-0963">Cytoplasm</keyword>
<dbReference type="InterPro" id="IPR013762">
    <property type="entry name" value="Integrase-like_cat_sf"/>
</dbReference>
<reference evidence="15" key="1">
    <citation type="journal article" date="2019" name="Int. J. Syst. Evol. Microbiol.">
        <title>The Global Catalogue of Microorganisms (GCM) 10K type strain sequencing project: providing services to taxonomists for standard genome sequencing and annotation.</title>
        <authorList>
            <consortium name="The Broad Institute Genomics Platform"/>
            <consortium name="The Broad Institute Genome Sequencing Center for Infectious Disease"/>
            <person name="Wu L."/>
            <person name="Ma J."/>
        </authorList>
    </citation>
    <scope>NUCLEOTIDE SEQUENCE [LARGE SCALE GENOMIC DNA]</scope>
    <source>
        <strain evidence="15">CCUG 53252</strain>
    </source>
</reference>
<evidence type="ECO:0000313" key="15">
    <source>
        <dbReference type="Proteomes" id="UP001595751"/>
    </source>
</evidence>
<gene>
    <name evidence="11" type="primary">xerD</name>
    <name evidence="14" type="ORF">ACFORJ_12535</name>
</gene>
<evidence type="ECO:0000256" key="11">
    <source>
        <dbReference type="HAMAP-Rule" id="MF_01807"/>
    </source>
</evidence>
<comment type="subunit">
    <text evidence="11">Forms a cyclic heterotetrameric complex composed of two molecules of XerC and two molecules of XerD.</text>
</comment>
<evidence type="ECO:0000256" key="8">
    <source>
        <dbReference type="ARBA" id="ARBA00023125"/>
    </source>
</evidence>
<keyword evidence="7 11" id="KW-0229">DNA integration</keyword>
<feature type="active site" evidence="11">
    <location>
        <position position="292"/>
    </location>
</feature>
<dbReference type="EMBL" id="JBHRZN010000004">
    <property type="protein sequence ID" value="MFC3850985.1"/>
    <property type="molecule type" value="Genomic_DNA"/>
</dbReference>
<dbReference type="Pfam" id="PF02899">
    <property type="entry name" value="Phage_int_SAM_1"/>
    <property type="match status" value="1"/>
</dbReference>
<feature type="active site" evidence="11">
    <location>
        <position position="269"/>
    </location>
</feature>
<name>A0ABV7ZS32_9CORY</name>
<feature type="active site" evidence="11">
    <location>
        <position position="195"/>
    </location>
</feature>
<dbReference type="HAMAP" id="MF_01807">
    <property type="entry name" value="Recomb_XerD"/>
    <property type="match status" value="1"/>
</dbReference>
<evidence type="ECO:0000256" key="6">
    <source>
        <dbReference type="ARBA" id="ARBA00022829"/>
    </source>
</evidence>
<evidence type="ECO:0000256" key="1">
    <source>
        <dbReference type="ARBA" id="ARBA00004496"/>
    </source>
</evidence>
<proteinExistence type="inferred from homology"/>
<evidence type="ECO:0000259" key="12">
    <source>
        <dbReference type="PROSITE" id="PS51898"/>
    </source>
</evidence>
<keyword evidence="15" id="KW-1185">Reference proteome</keyword>
<evidence type="ECO:0000256" key="5">
    <source>
        <dbReference type="ARBA" id="ARBA00022618"/>
    </source>
</evidence>
<dbReference type="InterPro" id="IPR050090">
    <property type="entry name" value="Tyrosine_recombinase_XerCD"/>
</dbReference>
<evidence type="ECO:0000256" key="10">
    <source>
        <dbReference type="ARBA" id="ARBA00023306"/>
    </source>
</evidence>
<dbReference type="Proteomes" id="UP001595751">
    <property type="component" value="Unassembled WGS sequence"/>
</dbReference>
<feature type="active site" evidence="11">
    <location>
        <position position="266"/>
    </location>
</feature>
<comment type="caution">
    <text evidence="14">The sequence shown here is derived from an EMBL/GenBank/DDBJ whole genome shotgun (WGS) entry which is preliminary data.</text>
</comment>
<dbReference type="SUPFAM" id="SSF56349">
    <property type="entry name" value="DNA breaking-rejoining enzymes"/>
    <property type="match status" value="1"/>
</dbReference>
<dbReference type="InterPro" id="IPR011010">
    <property type="entry name" value="DNA_brk_join_enz"/>
</dbReference>
<evidence type="ECO:0000259" key="13">
    <source>
        <dbReference type="PROSITE" id="PS51900"/>
    </source>
</evidence>
<evidence type="ECO:0000256" key="2">
    <source>
        <dbReference type="ARBA" id="ARBA00010450"/>
    </source>
</evidence>
<dbReference type="Gene3D" id="1.10.150.130">
    <property type="match status" value="1"/>
</dbReference>
<dbReference type="PANTHER" id="PTHR30349:SF81">
    <property type="entry name" value="TYROSINE RECOMBINASE XERC"/>
    <property type="match status" value="1"/>
</dbReference>
<evidence type="ECO:0000256" key="3">
    <source>
        <dbReference type="ARBA" id="ARBA00015810"/>
    </source>
</evidence>
<dbReference type="CDD" id="cd00798">
    <property type="entry name" value="INT_XerDC_C"/>
    <property type="match status" value="1"/>
</dbReference>
<dbReference type="HAMAP" id="MF_01808">
    <property type="entry name" value="Recomb_XerC_XerD"/>
    <property type="match status" value="1"/>
</dbReference>
<sequence>MATDRNVGVRTPADAARKVAEAFFDHLAVERGASANTLGAYRRDLAKYLDFLGGLGRDDLRAVTESDVGAFVAHLSRGDADAGQPPMAASSVSRALSAVRGLHKFALGEGDVDVDVAAAVPPPKRGSSLPKALRVEEVTELIDAIPVGEAADIADVRDRALVELLYSTGARVSEVTGLDIDDLDREERLVLLRGKGGKERIVPVGGPAIEAVDAWLVRGRPGWARSNSGPALLVNSLGRRMSRQSAANILASVAERAGLAGRVSPHTLRHSFATHLLEGGADVRSVQELLGHASVTTTQIYTMVTADNLRRVWAGAHPRAR</sequence>
<keyword evidence="6 11" id="KW-0159">Chromosome partition</keyword>
<evidence type="ECO:0000256" key="7">
    <source>
        <dbReference type="ARBA" id="ARBA00022908"/>
    </source>
</evidence>
<keyword evidence="8 11" id="KW-0238">DNA-binding</keyword>
<evidence type="ECO:0000313" key="14">
    <source>
        <dbReference type="EMBL" id="MFC3850985.1"/>
    </source>
</evidence>
<dbReference type="PANTHER" id="PTHR30349">
    <property type="entry name" value="PHAGE INTEGRASE-RELATED"/>
    <property type="match status" value="1"/>
</dbReference>
<feature type="active site" evidence="11">
    <location>
        <position position="171"/>
    </location>
</feature>
<comment type="function">
    <text evidence="11">Site-specific tyrosine recombinase, which acts by catalyzing the cutting and rejoining of the recombining DNA molecules. The XerC-XerD complex is essential to convert dimers of the bacterial chromosome into monomers to permit their segregation at cell division. It also contributes to the segregational stability of plasmids.</text>
</comment>
<comment type="subcellular location">
    <subcellularLocation>
        <location evidence="1 11">Cytoplasm</location>
    </subcellularLocation>
</comment>
<dbReference type="NCBIfam" id="NF001399">
    <property type="entry name" value="PRK00283.1"/>
    <property type="match status" value="1"/>
</dbReference>
<dbReference type="Pfam" id="PF00589">
    <property type="entry name" value="Phage_integrase"/>
    <property type="match status" value="1"/>
</dbReference>
<dbReference type="Gene3D" id="1.10.443.10">
    <property type="entry name" value="Intergrase catalytic core"/>
    <property type="match status" value="1"/>
</dbReference>
<dbReference type="InterPro" id="IPR010998">
    <property type="entry name" value="Integrase_recombinase_N"/>
</dbReference>
<keyword evidence="10 11" id="KW-0131">Cell cycle</keyword>
<dbReference type="RefSeq" id="WP_290288187.1">
    <property type="nucleotide sequence ID" value="NZ_CP047211.1"/>
</dbReference>
<evidence type="ECO:0000256" key="9">
    <source>
        <dbReference type="ARBA" id="ARBA00023172"/>
    </source>
</evidence>
<evidence type="ECO:0000256" key="4">
    <source>
        <dbReference type="ARBA" id="ARBA00022490"/>
    </source>
</evidence>
<dbReference type="PROSITE" id="PS51898">
    <property type="entry name" value="TYR_RECOMBINASE"/>
    <property type="match status" value="1"/>
</dbReference>
<dbReference type="PROSITE" id="PS51900">
    <property type="entry name" value="CB"/>
    <property type="match status" value="1"/>
</dbReference>
<dbReference type="InterPro" id="IPR044068">
    <property type="entry name" value="CB"/>
</dbReference>